<dbReference type="Pfam" id="PF03920">
    <property type="entry name" value="TLE_N"/>
    <property type="match status" value="1"/>
</dbReference>
<evidence type="ECO:0000259" key="2">
    <source>
        <dbReference type="Pfam" id="PF03920"/>
    </source>
</evidence>
<dbReference type="AlphaFoldDB" id="A0A8W7PJV3"/>
<reference evidence="3" key="1">
    <citation type="submission" date="2022-08" db="UniProtKB">
        <authorList>
            <consortium name="EnsemblMetazoa"/>
        </authorList>
    </citation>
    <scope>IDENTIFICATION</scope>
</reference>
<feature type="domain" description="Groucho/TLE N-terminal Q-rich" evidence="2">
    <location>
        <begin position="108"/>
        <end position="136"/>
    </location>
</feature>
<evidence type="ECO:0000313" key="3">
    <source>
        <dbReference type="EnsemblMetazoa" id="ACOM033045-PA.1"/>
    </source>
</evidence>
<accession>A0A8W7PJV3</accession>
<protein>
    <recommendedName>
        <fullName evidence="2">Groucho/TLE N-terminal Q-rich domain-containing protein</fullName>
    </recommendedName>
</protein>
<name>A0A8W7PJV3_ANOCL</name>
<feature type="region of interest" description="Disordered" evidence="1">
    <location>
        <begin position="68"/>
        <end position="91"/>
    </location>
</feature>
<organism evidence="3">
    <name type="scientific">Anopheles coluzzii</name>
    <name type="common">African malaria mosquito</name>
    <dbReference type="NCBI Taxonomy" id="1518534"/>
    <lineage>
        <taxon>Eukaryota</taxon>
        <taxon>Metazoa</taxon>
        <taxon>Ecdysozoa</taxon>
        <taxon>Arthropoda</taxon>
        <taxon>Hexapoda</taxon>
        <taxon>Insecta</taxon>
        <taxon>Pterygota</taxon>
        <taxon>Neoptera</taxon>
        <taxon>Endopterygota</taxon>
        <taxon>Diptera</taxon>
        <taxon>Nematocera</taxon>
        <taxon>Culicoidea</taxon>
        <taxon>Culicidae</taxon>
        <taxon>Anophelinae</taxon>
        <taxon>Anopheles</taxon>
    </lineage>
</organism>
<dbReference type="VEuPathDB" id="VectorBase:ACON2_032186"/>
<dbReference type="SUPFAM" id="SSF81995">
    <property type="entry name" value="beta-sandwich domain of Sec23/24"/>
    <property type="match status" value="1"/>
</dbReference>
<dbReference type="InterPro" id="IPR005617">
    <property type="entry name" value="Groucho/TLE_N"/>
</dbReference>
<evidence type="ECO:0000256" key="1">
    <source>
        <dbReference type="SAM" id="MobiDB-lite"/>
    </source>
</evidence>
<dbReference type="Proteomes" id="UP000075882">
    <property type="component" value="Unassembled WGS sequence"/>
</dbReference>
<sequence length="177" mass="21086">MRHSPFTVSDWILRALRMNSARAEILPFGYDGRMGGRDSWNVFILDKLAPAGYHRLLSHHQYQQRYQQEQQQQQQQQQQHQQQQQQQQQQQLDNMTANLKGPPPQGRQFTIAETLERIKEEFNFLQAQYHSISIPCLTPFTAEELGRFTRNRLNSNNHWHSSRITEESERSSRNRRL</sequence>
<proteinExistence type="predicted"/>
<dbReference type="EnsemblMetazoa" id="ACOM033045-RA">
    <property type="protein sequence ID" value="ACOM033045-PA.1"/>
    <property type="gene ID" value="ACOM033045"/>
</dbReference>